<dbReference type="PANTHER" id="PTHR10161">
    <property type="entry name" value="TARTRATE-RESISTANT ACID PHOSPHATASE TYPE 5"/>
    <property type="match status" value="1"/>
</dbReference>
<dbReference type="EMBL" id="LGRX02010280">
    <property type="protein sequence ID" value="KAK3270629.1"/>
    <property type="molecule type" value="Genomic_DNA"/>
</dbReference>
<dbReference type="InterPro" id="IPR024927">
    <property type="entry name" value="Acid_PPase"/>
</dbReference>
<gene>
    <name evidence="8" type="ORF">CYMTET_20983</name>
</gene>
<evidence type="ECO:0000256" key="2">
    <source>
        <dbReference type="ARBA" id="ARBA00012646"/>
    </source>
</evidence>
<keyword evidence="9" id="KW-1185">Reference proteome</keyword>
<dbReference type="InterPro" id="IPR029052">
    <property type="entry name" value="Metallo-depent_PP-like"/>
</dbReference>
<keyword evidence="3" id="KW-0732">Signal</keyword>
<dbReference type="InterPro" id="IPR051558">
    <property type="entry name" value="Metallophosphoesterase_PAP"/>
</dbReference>
<comment type="catalytic activity">
    <reaction evidence="1">
        <text>a phosphate monoester + H2O = an alcohol + phosphate</text>
        <dbReference type="Rhea" id="RHEA:15017"/>
        <dbReference type="ChEBI" id="CHEBI:15377"/>
        <dbReference type="ChEBI" id="CHEBI:30879"/>
        <dbReference type="ChEBI" id="CHEBI:43474"/>
        <dbReference type="ChEBI" id="CHEBI:67140"/>
        <dbReference type="EC" id="3.1.3.2"/>
    </reaction>
</comment>
<dbReference type="Pfam" id="PF00149">
    <property type="entry name" value="Metallophos"/>
    <property type="match status" value="1"/>
</dbReference>
<proteinExistence type="predicted"/>
<evidence type="ECO:0000313" key="8">
    <source>
        <dbReference type="EMBL" id="KAK3270629.1"/>
    </source>
</evidence>
<feature type="transmembrane region" description="Helical" evidence="6">
    <location>
        <begin position="104"/>
        <end position="129"/>
    </location>
</feature>
<organism evidence="8 9">
    <name type="scientific">Cymbomonas tetramitiformis</name>
    <dbReference type="NCBI Taxonomy" id="36881"/>
    <lineage>
        <taxon>Eukaryota</taxon>
        <taxon>Viridiplantae</taxon>
        <taxon>Chlorophyta</taxon>
        <taxon>Pyramimonadophyceae</taxon>
        <taxon>Pyramimonadales</taxon>
        <taxon>Pyramimonadaceae</taxon>
        <taxon>Cymbomonas</taxon>
    </lineage>
</organism>
<dbReference type="InterPro" id="IPR004843">
    <property type="entry name" value="Calcineurin-like_PHP"/>
</dbReference>
<feature type="region of interest" description="Disordered" evidence="5">
    <location>
        <begin position="24"/>
        <end position="96"/>
    </location>
</feature>
<name>A0AAE0G2X4_9CHLO</name>
<evidence type="ECO:0000256" key="3">
    <source>
        <dbReference type="ARBA" id="ARBA00022729"/>
    </source>
</evidence>
<reference evidence="8 9" key="1">
    <citation type="journal article" date="2015" name="Genome Biol. Evol.">
        <title>Comparative Genomics of a Bacterivorous Green Alga Reveals Evolutionary Causalities and Consequences of Phago-Mixotrophic Mode of Nutrition.</title>
        <authorList>
            <person name="Burns J.A."/>
            <person name="Paasch A."/>
            <person name="Narechania A."/>
            <person name="Kim E."/>
        </authorList>
    </citation>
    <scope>NUCLEOTIDE SEQUENCE [LARGE SCALE GENOMIC DNA]</scope>
    <source>
        <strain evidence="8 9">PLY_AMNH</strain>
    </source>
</reference>
<evidence type="ECO:0000313" key="9">
    <source>
        <dbReference type="Proteomes" id="UP001190700"/>
    </source>
</evidence>
<dbReference type="CDD" id="cd07378">
    <property type="entry name" value="MPP_ACP5"/>
    <property type="match status" value="1"/>
</dbReference>
<dbReference type="Gene3D" id="3.60.21.10">
    <property type="match status" value="1"/>
</dbReference>
<keyword evidence="6" id="KW-1133">Transmembrane helix</keyword>
<evidence type="ECO:0000256" key="5">
    <source>
        <dbReference type="SAM" id="MobiDB-lite"/>
    </source>
</evidence>
<sequence>MVKKKWAVRPSNVSKAMVFGLEDADSDASSDSDFHLDPIESFKNSPDSAVKSFAEPEALPGSLDSVENNTVLPQGADGMAQRAPLSNEPRRIPQSASSSKQMAMLIMAVFTGVCIGIALTVVIEIFAGFNDCSCDPCHGDSAASFVEGIAGPPPPPPPSAPPPASRLHFLVAADTGGIDDPPYTTLEQLTVAQQMGVVAERTGSEFTLLLGDNFYDNGIFSSVPENELTLARLNNTFESIYTHPALLTHFYVLAGNHDHYGDVTAQIAYTGLSDYWEFPDLWYTFTYSVPDQHTTVQVLMIDTQVAQKDWRMMRLGVFAKRDYTYLYDSQMKWIISTLEESDADWVLVAGHHPVWSVSQHGPTEELVEELIPLFEAHGVALYMNGHDHNMQHHRGTDGTSVAYLTLGNGGGSKIYAGTRHAEDVPEGSLRYYFYDNGGFMHVQVHNSSMLTFNFINQTGELLYTYDHLNPRSMER</sequence>
<evidence type="ECO:0000256" key="6">
    <source>
        <dbReference type="SAM" id="Phobius"/>
    </source>
</evidence>
<accession>A0AAE0G2X4</accession>
<dbReference type="Proteomes" id="UP001190700">
    <property type="component" value="Unassembled WGS sequence"/>
</dbReference>
<dbReference type="AlphaFoldDB" id="A0AAE0G2X4"/>
<dbReference type="EC" id="3.1.3.2" evidence="2"/>
<dbReference type="SUPFAM" id="SSF56300">
    <property type="entry name" value="Metallo-dependent phosphatases"/>
    <property type="match status" value="1"/>
</dbReference>
<keyword evidence="4" id="KW-0378">Hydrolase</keyword>
<feature type="domain" description="Calcineurin-like phosphoesterase" evidence="7">
    <location>
        <begin position="168"/>
        <end position="389"/>
    </location>
</feature>
<evidence type="ECO:0000256" key="1">
    <source>
        <dbReference type="ARBA" id="ARBA00000032"/>
    </source>
</evidence>
<dbReference type="GO" id="GO:0003993">
    <property type="term" value="F:acid phosphatase activity"/>
    <property type="evidence" value="ECO:0007669"/>
    <property type="project" value="UniProtKB-EC"/>
</dbReference>
<keyword evidence="6" id="KW-0472">Membrane</keyword>
<dbReference type="PANTHER" id="PTHR10161:SF14">
    <property type="entry name" value="TARTRATE-RESISTANT ACID PHOSPHATASE TYPE 5"/>
    <property type="match status" value="1"/>
</dbReference>
<comment type="caution">
    <text evidence="8">The sequence shown here is derived from an EMBL/GenBank/DDBJ whole genome shotgun (WGS) entry which is preliminary data.</text>
</comment>
<keyword evidence="6" id="KW-0812">Transmembrane</keyword>
<evidence type="ECO:0000259" key="7">
    <source>
        <dbReference type="Pfam" id="PF00149"/>
    </source>
</evidence>
<protein>
    <recommendedName>
        <fullName evidence="2">acid phosphatase</fullName>
        <ecNumber evidence="2">3.1.3.2</ecNumber>
    </recommendedName>
</protein>
<evidence type="ECO:0000256" key="4">
    <source>
        <dbReference type="ARBA" id="ARBA00022801"/>
    </source>
</evidence>